<feature type="binding site" evidence="8">
    <location>
        <position position="236"/>
    </location>
    <ligand>
        <name>a divalent metal cation</name>
        <dbReference type="ChEBI" id="CHEBI:60240"/>
        <label>2</label>
    </ligand>
</feature>
<reference evidence="10 11" key="1">
    <citation type="submission" date="2017-08" db="EMBL/GenBank/DDBJ databases">
        <title>Fine stratification of microbial communities through a metagenomic profile of the photic zone.</title>
        <authorList>
            <person name="Haro-Moreno J.M."/>
            <person name="Lopez-Perez M."/>
            <person name="De La Torre J."/>
            <person name="Picazo A."/>
            <person name="Camacho A."/>
            <person name="Rodriguez-Valera F."/>
        </authorList>
    </citation>
    <scope>NUCLEOTIDE SEQUENCE [LARGE SCALE GENOMIC DNA]</scope>
    <source>
        <strain evidence="10">MED-G24</strain>
    </source>
</reference>
<keyword evidence="2 8" id="KW-0479">Metal-binding</keyword>
<dbReference type="Pfam" id="PF00293">
    <property type="entry name" value="NUDIX"/>
    <property type="match status" value="1"/>
</dbReference>
<dbReference type="GO" id="GO:0006742">
    <property type="term" value="P:NADP+ catabolic process"/>
    <property type="evidence" value="ECO:0007669"/>
    <property type="project" value="TreeGrafter"/>
</dbReference>
<dbReference type="GO" id="GO:0005829">
    <property type="term" value="C:cytosol"/>
    <property type="evidence" value="ECO:0007669"/>
    <property type="project" value="TreeGrafter"/>
</dbReference>
<dbReference type="HAMAP" id="MF_00297">
    <property type="entry name" value="Nudix_NudC"/>
    <property type="match status" value="1"/>
</dbReference>
<evidence type="ECO:0000313" key="10">
    <source>
        <dbReference type="EMBL" id="PDH41939.1"/>
    </source>
</evidence>
<feature type="binding site" evidence="8">
    <location>
        <position position="163"/>
    </location>
    <ligand>
        <name>Zn(2+)</name>
        <dbReference type="ChEBI" id="CHEBI:29105"/>
    </ligand>
</feature>
<dbReference type="InterPro" id="IPR015797">
    <property type="entry name" value="NUDIX_hydrolase-like_dom_sf"/>
</dbReference>
<comment type="function">
    <text evidence="8">mRNA decapping enzyme that specifically removes the nicotinamide adenine dinucleotide (NAD) cap from a subset of mRNAs by hydrolyzing the diphosphate linkage to produce nicotinamide mononucleotide (NMN) and 5' monophosphate mRNA. The NAD-cap is present at the 5'-end of some mRNAs and stabilizes RNA against 5'-processing. Has preference for mRNAs with a 5'-end purine. Catalyzes the hydrolysis of a broad range of dinucleotide pyrophosphates.</text>
</comment>
<feature type="binding site" evidence="8">
    <location>
        <position position="281"/>
    </location>
    <ligand>
        <name>a divalent metal cation</name>
        <dbReference type="ChEBI" id="CHEBI:60240"/>
        <label>3</label>
    </ligand>
</feature>
<dbReference type="InterPro" id="IPR020476">
    <property type="entry name" value="Nudix_hydrolase"/>
</dbReference>
<organism evidence="10 11">
    <name type="scientific">OM182 bacterium MED-G24</name>
    <dbReference type="NCBI Taxonomy" id="1986255"/>
    <lineage>
        <taxon>Bacteria</taxon>
        <taxon>Pseudomonadati</taxon>
        <taxon>Pseudomonadota</taxon>
        <taxon>Gammaproteobacteria</taxon>
        <taxon>OMG group</taxon>
        <taxon>OM182 clade</taxon>
    </lineage>
</organism>
<dbReference type="GO" id="GO:0000210">
    <property type="term" value="F:NAD+ diphosphatase activity"/>
    <property type="evidence" value="ECO:0007669"/>
    <property type="project" value="UniProtKB-UniRule"/>
</dbReference>
<dbReference type="InterPro" id="IPR050241">
    <property type="entry name" value="NAD-cap_RNA_hydrolase_NudC"/>
</dbReference>
<evidence type="ECO:0000256" key="2">
    <source>
        <dbReference type="ARBA" id="ARBA00022723"/>
    </source>
</evidence>
<name>A0A2A5WZI7_9GAMM</name>
<dbReference type="Proteomes" id="UP000219327">
    <property type="component" value="Unassembled WGS sequence"/>
</dbReference>
<accession>A0A2A5WZI7</accession>
<evidence type="ECO:0000256" key="7">
    <source>
        <dbReference type="ARBA" id="ARBA00023679"/>
    </source>
</evidence>
<dbReference type="GO" id="GO:0035529">
    <property type="term" value="F:NADH pyrophosphatase activity"/>
    <property type="evidence" value="ECO:0007669"/>
    <property type="project" value="TreeGrafter"/>
</dbReference>
<sequence>MPARDRLMSLLSPGGLAEKASMSTGKATLLAGKVPTMDWHSFDLQRDLVSGDHAPSEFDESFHIVVSDGEIIGHTPEGTWRPLDQDEWRWLDVERVSQHFLGRVGTIPVFANEIDPESDEPDGYEFDNLWAFLGRVEEPVFNLIGKAKQIVEWDNDHRFCGQCGQQTERSSGDRSRRCPDCRRMFYPRLSPSIICCIRRGREILLAKNAQSRGDFYSTIAGFIEPGESIEEAVHREVKEEVGINVMNLEYQGSQPWPFPNSLMLGFHAEYESGDIVLQEEEIADARWFDIDDLPNRPMAVSIAGRLIDAAISRIRDTSSG</sequence>
<evidence type="ECO:0000256" key="8">
    <source>
        <dbReference type="HAMAP-Rule" id="MF_00297"/>
    </source>
</evidence>
<evidence type="ECO:0000256" key="4">
    <source>
        <dbReference type="ARBA" id="ARBA00022842"/>
    </source>
</evidence>
<feature type="binding site" evidence="8">
    <location>
        <position position="160"/>
    </location>
    <ligand>
        <name>Zn(2+)</name>
        <dbReference type="ChEBI" id="CHEBI:29105"/>
    </ligand>
</feature>
<evidence type="ECO:0000256" key="5">
    <source>
        <dbReference type="ARBA" id="ARBA00023027"/>
    </source>
</evidence>
<feature type="binding site" evidence="8">
    <location>
        <position position="236"/>
    </location>
    <ligand>
        <name>a divalent metal cation</name>
        <dbReference type="ChEBI" id="CHEBI:60240"/>
        <label>3</label>
    </ligand>
</feature>
<feature type="domain" description="Nudix hydrolase" evidence="9">
    <location>
        <begin position="187"/>
        <end position="311"/>
    </location>
</feature>
<keyword evidence="3 8" id="KW-0378">Hydrolase</keyword>
<comment type="subunit">
    <text evidence="8">Homodimer.</text>
</comment>
<evidence type="ECO:0000259" key="9">
    <source>
        <dbReference type="PROSITE" id="PS51462"/>
    </source>
</evidence>
<dbReference type="InterPro" id="IPR049734">
    <property type="entry name" value="NudC-like_C"/>
</dbReference>
<gene>
    <name evidence="8" type="primary">nudC</name>
    <name evidence="10" type="ORF">CNE99_01000</name>
</gene>
<dbReference type="GO" id="GO:0030145">
    <property type="term" value="F:manganese ion binding"/>
    <property type="evidence" value="ECO:0007669"/>
    <property type="project" value="UniProtKB-UniRule"/>
</dbReference>
<dbReference type="Gene3D" id="3.90.79.10">
    <property type="entry name" value="Nucleoside Triphosphate Pyrophosphohydrolase"/>
    <property type="match status" value="1"/>
</dbReference>
<dbReference type="EC" id="3.6.1.22" evidence="8"/>
<comment type="cofactor">
    <cofactor evidence="8">
        <name>Mg(2+)</name>
        <dbReference type="ChEBI" id="CHEBI:18420"/>
    </cofactor>
    <cofactor evidence="8">
        <name>Mn(2+)</name>
        <dbReference type="ChEBI" id="CHEBI:29035"/>
    </cofactor>
    <text evidence="8">Divalent metal cations. Mg(2+) or Mn(2+).</text>
</comment>
<dbReference type="PANTHER" id="PTHR42904">
    <property type="entry name" value="NUDIX HYDROLASE, NUDC SUBFAMILY"/>
    <property type="match status" value="1"/>
</dbReference>
<feature type="binding site" evidence="8">
    <location>
        <position position="240"/>
    </location>
    <ligand>
        <name>a divalent metal cation</name>
        <dbReference type="ChEBI" id="CHEBI:60240"/>
        <label>3</label>
    </ligand>
</feature>
<dbReference type="Pfam" id="PF09297">
    <property type="entry name" value="Zn_ribbon_NUD"/>
    <property type="match status" value="1"/>
</dbReference>
<keyword evidence="6 8" id="KW-0464">Manganese</keyword>
<dbReference type="Gene3D" id="3.90.79.20">
    <property type="match status" value="1"/>
</dbReference>
<keyword evidence="8" id="KW-0862">Zinc</keyword>
<feature type="binding site" evidence="8">
    <location>
        <position position="303"/>
    </location>
    <ligand>
        <name>substrate</name>
    </ligand>
</feature>
<dbReference type="PROSITE" id="PS00893">
    <property type="entry name" value="NUDIX_BOX"/>
    <property type="match status" value="1"/>
</dbReference>
<comment type="catalytic activity">
    <reaction evidence="7">
        <text>a 5'-end NAD(+)-phospho-ribonucleoside in mRNA + H2O = a 5'-end phospho-adenosine-phospho-ribonucleoside in mRNA + beta-nicotinamide D-ribonucleotide + 2 H(+)</text>
        <dbReference type="Rhea" id="RHEA:60876"/>
        <dbReference type="Rhea" id="RHEA-COMP:15698"/>
        <dbReference type="Rhea" id="RHEA-COMP:15719"/>
        <dbReference type="ChEBI" id="CHEBI:14649"/>
        <dbReference type="ChEBI" id="CHEBI:15377"/>
        <dbReference type="ChEBI" id="CHEBI:15378"/>
        <dbReference type="ChEBI" id="CHEBI:144029"/>
        <dbReference type="ChEBI" id="CHEBI:144051"/>
    </reaction>
    <physiologicalReaction direction="left-to-right" evidence="7">
        <dbReference type="Rhea" id="RHEA:60877"/>
    </physiologicalReaction>
</comment>
<feature type="binding site" evidence="8">
    <location>
        <position position="178"/>
    </location>
    <ligand>
        <name>Zn(2+)</name>
        <dbReference type="ChEBI" id="CHEBI:29105"/>
    </ligand>
</feature>
<evidence type="ECO:0000256" key="1">
    <source>
        <dbReference type="ARBA" id="ARBA00009595"/>
    </source>
</evidence>
<dbReference type="PRINTS" id="PR00502">
    <property type="entry name" value="NUDIXFAMILY"/>
</dbReference>
<feature type="binding site" evidence="8">
    <location>
        <position position="240"/>
    </location>
    <ligand>
        <name>a divalent metal cation</name>
        <dbReference type="ChEBI" id="CHEBI:60240"/>
        <label>1</label>
    </ligand>
</feature>
<proteinExistence type="inferred from homology"/>
<comment type="cofactor">
    <cofactor evidence="8">
        <name>Zn(2+)</name>
        <dbReference type="ChEBI" id="CHEBI:29105"/>
    </cofactor>
    <text evidence="8">Binds 1 zinc ion per subunit.</text>
</comment>
<comment type="caution">
    <text evidence="10">The sequence shown here is derived from an EMBL/GenBank/DDBJ whole genome shotgun (WGS) entry which is preliminary data.</text>
</comment>
<comment type="catalytic activity">
    <reaction evidence="8">
        <text>NADH + H2O = reduced beta-nicotinamide D-ribonucleotide + AMP + 2 H(+)</text>
        <dbReference type="Rhea" id="RHEA:48868"/>
        <dbReference type="ChEBI" id="CHEBI:15377"/>
        <dbReference type="ChEBI" id="CHEBI:15378"/>
        <dbReference type="ChEBI" id="CHEBI:57945"/>
        <dbReference type="ChEBI" id="CHEBI:90832"/>
        <dbReference type="ChEBI" id="CHEBI:456215"/>
        <dbReference type="EC" id="3.6.1.22"/>
    </reaction>
</comment>
<dbReference type="GO" id="GO:0110153">
    <property type="term" value="F:RNA NAD-cap (NMN-forming) hydrolase activity"/>
    <property type="evidence" value="ECO:0007669"/>
    <property type="project" value="RHEA"/>
</dbReference>
<dbReference type="NCBIfam" id="NF001299">
    <property type="entry name" value="PRK00241.1"/>
    <property type="match status" value="1"/>
</dbReference>
<dbReference type="SUPFAM" id="SSF55811">
    <property type="entry name" value="Nudix"/>
    <property type="match status" value="2"/>
</dbReference>
<feature type="binding site" evidence="8">
    <location>
        <begin position="254"/>
        <end position="261"/>
    </location>
    <ligand>
        <name>substrate</name>
    </ligand>
</feature>
<dbReference type="EC" id="3.6.1.-" evidence="8"/>
<keyword evidence="5 8" id="KW-0520">NAD</keyword>
<dbReference type="Pfam" id="PF09296">
    <property type="entry name" value="NUDIX-like"/>
    <property type="match status" value="1"/>
</dbReference>
<dbReference type="InterPro" id="IPR022925">
    <property type="entry name" value="RNA_Hydrolase_NudC"/>
</dbReference>
<evidence type="ECO:0000256" key="3">
    <source>
        <dbReference type="ARBA" id="ARBA00022801"/>
    </source>
</evidence>
<dbReference type="CDD" id="cd03429">
    <property type="entry name" value="NUDIX_NADH_pyrophosphatase_Nudt13"/>
    <property type="match status" value="1"/>
</dbReference>
<dbReference type="PROSITE" id="PS51462">
    <property type="entry name" value="NUDIX"/>
    <property type="match status" value="1"/>
</dbReference>
<keyword evidence="4 8" id="KW-0460">Magnesium</keyword>
<dbReference type="GO" id="GO:0008270">
    <property type="term" value="F:zinc ion binding"/>
    <property type="evidence" value="ECO:0007669"/>
    <property type="project" value="UniProtKB-UniRule"/>
</dbReference>
<comment type="caution">
    <text evidence="8">Lacks conserved residue(s) required for the propagation of feature annotation.</text>
</comment>
<protein>
    <recommendedName>
        <fullName evidence="8">NAD-capped RNA hydrolase NudC</fullName>
        <shortName evidence="8">DeNADding enzyme NudC</shortName>
        <ecNumber evidence="8">3.6.1.-</ecNumber>
    </recommendedName>
    <alternativeName>
        <fullName evidence="8">NADH pyrophosphatase</fullName>
        <ecNumber evidence="8">3.6.1.22</ecNumber>
    </alternativeName>
</protein>
<dbReference type="AlphaFoldDB" id="A0A2A5WZI7"/>
<feature type="short sequence motif" description="Nudix box" evidence="8">
    <location>
        <begin position="221"/>
        <end position="242"/>
    </location>
</feature>
<dbReference type="EMBL" id="NTKD01000002">
    <property type="protein sequence ID" value="PDH41939.1"/>
    <property type="molecule type" value="Genomic_DNA"/>
</dbReference>
<evidence type="ECO:0000256" key="6">
    <source>
        <dbReference type="ARBA" id="ARBA00023211"/>
    </source>
</evidence>
<comment type="similarity">
    <text evidence="1 8">Belongs to the Nudix hydrolase family. NudC subfamily.</text>
</comment>
<dbReference type="InterPro" id="IPR020084">
    <property type="entry name" value="NUDIX_hydrolase_CS"/>
</dbReference>
<comment type="catalytic activity">
    <reaction evidence="8">
        <text>NAD(+) + H2O = beta-nicotinamide D-ribonucleotide + AMP + 2 H(+)</text>
        <dbReference type="Rhea" id="RHEA:11800"/>
        <dbReference type="ChEBI" id="CHEBI:14649"/>
        <dbReference type="ChEBI" id="CHEBI:15377"/>
        <dbReference type="ChEBI" id="CHEBI:15378"/>
        <dbReference type="ChEBI" id="CHEBI:57540"/>
        <dbReference type="ChEBI" id="CHEBI:456215"/>
        <dbReference type="EC" id="3.6.1.22"/>
    </reaction>
</comment>
<dbReference type="InterPro" id="IPR015375">
    <property type="entry name" value="NADH_PPase-like_N"/>
</dbReference>
<feature type="binding site" evidence="8">
    <location>
        <position position="181"/>
    </location>
    <ligand>
        <name>Zn(2+)</name>
        <dbReference type="ChEBI" id="CHEBI:29105"/>
    </ligand>
</feature>
<feature type="binding site" evidence="8">
    <location>
        <position position="281"/>
    </location>
    <ligand>
        <name>a divalent metal cation</name>
        <dbReference type="ChEBI" id="CHEBI:60240"/>
        <label>1</label>
    </ligand>
</feature>
<evidence type="ECO:0000313" key="11">
    <source>
        <dbReference type="Proteomes" id="UP000219327"/>
    </source>
</evidence>
<feature type="binding site" evidence="8">
    <location>
        <position position="186"/>
    </location>
    <ligand>
        <name>substrate</name>
    </ligand>
</feature>
<dbReference type="PANTHER" id="PTHR42904:SF6">
    <property type="entry name" value="NAD-CAPPED RNA HYDROLASE NUDT12"/>
    <property type="match status" value="1"/>
</dbReference>
<dbReference type="GO" id="GO:0019677">
    <property type="term" value="P:NAD+ catabolic process"/>
    <property type="evidence" value="ECO:0007669"/>
    <property type="project" value="TreeGrafter"/>
</dbReference>
<dbReference type="InterPro" id="IPR015376">
    <property type="entry name" value="Znr_NADH_PPase"/>
</dbReference>
<feature type="binding site" evidence="8">
    <location>
        <position position="220"/>
    </location>
    <ligand>
        <name>a divalent metal cation</name>
        <dbReference type="ChEBI" id="CHEBI:60240"/>
        <label>1</label>
    </ligand>
</feature>
<dbReference type="InterPro" id="IPR000086">
    <property type="entry name" value="NUDIX_hydrolase_dom"/>
</dbReference>
<dbReference type="GO" id="GO:0000287">
    <property type="term" value="F:magnesium ion binding"/>
    <property type="evidence" value="ECO:0007669"/>
    <property type="project" value="UniProtKB-UniRule"/>
</dbReference>